<evidence type="ECO:0000313" key="1">
    <source>
        <dbReference type="EMBL" id="GAA3574966.1"/>
    </source>
</evidence>
<accession>A0ABP6XZA1</accession>
<name>A0ABP6XZA1_9FLAO</name>
<proteinExistence type="predicted"/>
<protein>
    <submittedName>
        <fullName evidence="1">Uncharacterized protein</fullName>
    </submittedName>
</protein>
<evidence type="ECO:0000313" key="2">
    <source>
        <dbReference type="Proteomes" id="UP001500954"/>
    </source>
</evidence>
<comment type="caution">
    <text evidence="1">The sequence shown here is derived from an EMBL/GenBank/DDBJ whole genome shotgun (WGS) entry which is preliminary data.</text>
</comment>
<sequence>MLVDKDEIAPQSNKLNNIYLSIDHLKPGKYTFNIMLDNKIVKSFKLKK</sequence>
<organism evidence="1 2">
    <name type="scientific">Snuella lapsa</name>
    <dbReference type="NCBI Taxonomy" id="870481"/>
    <lineage>
        <taxon>Bacteria</taxon>
        <taxon>Pseudomonadati</taxon>
        <taxon>Bacteroidota</taxon>
        <taxon>Flavobacteriia</taxon>
        <taxon>Flavobacteriales</taxon>
        <taxon>Flavobacteriaceae</taxon>
        <taxon>Snuella</taxon>
    </lineage>
</organism>
<dbReference type="Proteomes" id="UP001500954">
    <property type="component" value="Unassembled WGS sequence"/>
</dbReference>
<reference evidence="2" key="1">
    <citation type="journal article" date="2019" name="Int. J. Syst. Evol. Microbiol.">
        <title>The Global Catalogue of Microorganisms (GCM) 10K type strain sequencing project: providing services to taxonomists for standard genome sequencing and annotation.</title>
        <authorList>
            <consortium name="The Broad Institute Genomics Platform"/>
            <consortium name="The Broad Institute Genome Sequencing Center for Infectious Disease"/>
            <person name="Wu L."/>
            <person name="Ma J."/>
        </authorList>
    </citation>
    <scope>NUCLEOTIDE SEQUENCE [LARGE SCALE GENOMIC DNA]</scope>
    <source>
        <strain evidence="2">JCM 17111</strain>
    </source>
</reference>
<keyword evidence="2" id="KW-1185">Reference proteome</keyword>
<gene>
    <name evidence="1" type="ORF">GCM10022395_25070</name>
</gene>
<dbReference type="EMBL" id="BAABCY010000068">
    <property type="protein sequence ID" value="GAA3574966.1"/>
    <property type="molecule type" value="Genomic_DNA"/>
</dbReference>